<sequence length="68" mass="7895">MKALLLHDLQAIRTSHRLRASSRIVKWRLLPTICSTTSCKSYEWKLGVGSRIEEWASTQQSHLIKMNE</sequence>
<comment type="caution">
    <text evidence="1">The sequence shown here is derived from an EMBL/GenBank/DDBJ whole genome shotgun (WGS) entry which is preliminary data.</text>
</comment>
<evidence type="ECO:0000313" key="2">
    <source>
        <dbReference type="Proteomes" id="UP001595733"/>
    </source>
</evidence>
<organism evidence="1 2">
    <name type="scientific">Chryseomicrobium palamuruense</name>
    <dbReference type="NCBI Taxonomy" id="682973"/>
    <lineage>
        <taxon>Bacteria</taxon>
        <taxon>Bacillati</taxon>
        <taxon>Bacillota</taxon>
        <taxon>Bacilli</taxon>
        <taxon>Bacillales</taxon>
        <taxon>Caryophanaceae</taxon>
        <taxon>Chryseomicrobium</taxon>
    </lineage>
</organism>
<dbReference type="Proteomes" id="UP001595733">
    <property type="component" value="Unassembled WGS sequence"/>
</dbReference>
<reference evidence="2" key="1">
    <citation type="journal article" date="2019" name="Int. J. Syst. Evol. Microbiol.">
        <title>The Global Catalogue of Microorganisms (GCM) 10K type strain sequencing project: providing services to taxonomists for standard genome sequencing and annotation.</title>
        <authorList>
            <consortium name="The Broad Institute Genomics Platform"/>
            <consortium name="The Broad Institute Genome Sequencing Center for Infectious Disease"/>
            <person name="Wu L."/>
            <person name="Ma J."/>
        </authorList>
    </citation>
    <scope>NUCLEOTIDE SEQUENCE [LARGE SCALE GENOMIC DNA]</scope>
    <source>
        <strain evidence="2">CCUG 50353</strain>
    </source>
</reference>
<dbReference type="EMBL" id="JBHSEF010000023">
    <property type="protein sequence ID" value="MFC4355623.1"/>
    <property type="molecule type" value="Genomic_DNA"/>
</dbReference>
<protein>
    <submittedName>
        <fullName evidence="1">Uncharacterized protein</fullName>
    </submittedName>
</protein>
<proteinExistence type="predicted"/>
<keyword evidence="2" id="KW-1185">Reference proteome</keyword>
<accession>A0ABV8UYL1</accession>
<name>A0ABV8UYL1_9BACL</name>
<gene>
    <name evidence="1" type="ORF">ACFO0S_11220</name>
</gene>
<dbReference type="RefSeq" id="WP_378142158.1">
    <property type="nucleotide sequence ID" value="NZ_JBHSEF010000023.1"/>
</dbReference>
<evidence type="ECO:0000313" key="1">
    <source>
        <dbReference type="EMBL" id="MFC4355623.1"/>
    </source>
</evidence>